<dbReference type="OMA" id="DYTHYMF"/>
<feature type="signal peptide" evidence="6">
    <location>
        <begin position="1"/>
        <end position="18"/>
    </location>
</feature>
<dbReference type="InterPro" id="IPR002447">
    <property type="entry name" value="Blactoglobulin"/>
</dbReference>
<dbReference type="Ensembl" id="ENSVURT00010010912.1">
    <property type="protein sequence ID" value="ENSVURP00010009615.1"/>
    <property type="gene ID" value="ENSVURG00010007447.1"/>
</dbReference>
<evidence type="ECO:0000256" key="6">
    <source>
        <dbReference type="SAM" id="SignalP"/>
    </source>
</evidence>
<reference evidence="8" key="2">
    <citation type="submission" date="2025-08" db="UniProtKB">
        <authorList>
            <consortium name="Ensembl"/>
        </authorList>
    </citation>
    <scope>IDENTIFICATION</scope>
</reference>
<dbReference type="Proteomes" id="UP000314987">
    <property type="component" value="Unassembled WGS sequence"/>
</dbReference>
<comment type="subcellular location">
    <subcellularLocation>
        <location evidence="1">Secreted</location>
    </subcellularLocation>
</comment>
<keyword evidence="5" id="KW-1015">Disulfide bond</keyword>
<dbReference type="PRINTS" id="PR01172">
    <property type="entry name" value="BLCTOGLOBULN"/>
</dbReference>
<dbReference type="PANTHER" id="PTHR11430:SF117">
    <property type="entry name" value="GLYCODELIN"/>
    <property type="match status" value="1"/>
</dbReference>
<evidence type="ECO:0000259" key="7">
    <source>
        <dbReference type="Pfam" id="PF00061"/>
    </source>
</evidence>
<dbReference type="GO" id="GO:0005576">
    <property type="term" value="C:extracellular region"/>
    <property type="evidence" value="ECO:0007669"/>
    <property type="project" value="UniProtKB-SubCell"/>
</dbReference>
<evidence type="ECO:0000256" key="1">
    <source>
        <dbReference type="ARBA" id="ARBA00004613"/>
    </source>
</evidence>
<dbReference type="InterPro" id="IPR012674">
    <property type="entry name" value="Calycin"/>
</dbReference>
<reference evidence="9" key="1">
    <citation type="submission" date="2018-12" db="EMBL/GenBank/DDBJ databases">
        <authorList>
            <person name="Yazar S."/>
        </authorList>
    </citation>
    <scope>NUCLEOTIDE SEQUENCE [LARGE SCALE GENOMIC DNA]</scope>
</reference>
<dbReference type="InterPro" id="IPR002345">
    <property type="entry name" value="Lipocalin"/>
</dbReference>
<sequence>MKFLLLTVGLALIGAIQAIENIRSKKDLVVEKLVGPWYLRQEVRAMEFSIPLLDMDIKEVNLTPERNLELVVLKKTDRCVEKKFLLKKTEKPAEFEIYIPSESASYTFSVMETDYDNYILFCLENINSQKRMECAHYVRRIEKDSKGMEEFKKILRTLTMPYTVIEVRTRDMCRV</sequence>
<dbReference type="GO" id="GO:0036094">
    <property type="term" value="F:small molecule binding"/>
    <property type="evidence" value="ECO:0007669"/>
    <property type="project" value="InterPro"/>
</dbReference>
<protein>
    <recommendedName>
        <fullName evidence="7">Lipocalin/cytosolic fatty-acid binding domain-containing protein</fullName>
    </recommendedName>
</protein>
<evidence type="ECO:0000256" key="2">
    <source>
        <dbReference type="ARBA" id="ARBA00006889"/>
    </source>
</evidence>
<dbReference type="Gene3D" id="2.40.128.20">
    <property type="match status" value="1"/>
</dbReference>
<keyword evidence="9" id="KW-1185">Reference proteome</keyword>
<dbReference type="InterPro" id="IPR000566">
    <property type="entry name" value="Lipocln_cytosolic_FA-bd_dom"/>
</dbReference>
<accession>A0A4X2KJV5</accession>
<gene>
    <name evidence="8" type="primary">LOC114042413</name>
</gene>
<organism evidence="8 9">
    <name type="scientific">Vombatus ursinus</name>
    <name type="common">Common wombat</name>
    <dbReference type="NCBI Taxonomy" id="29139"/>
    <lineage>
        <taxon>Eukaryota</taxon>
        <taxon>Metazoa</taxon>
        <taxon>Chordata</taxon>
        <taxon>Craniata</taxon>
        <taxon>Vertebrata</taxon>
        <taxon>Euteleostomi</taxon>
        <taxon>Mammalia</taxon>
        <taxon>Metatheria</taxon>
        <taxon>Diprotodontia</taxon>
        <taxon>Vombatidae</taxon>
        <taxon>Vombatus</taxon>
    </lineage>
</organism>
<dbReference type="Pfam" id="PF00061">
    <property type="entry name" value="Lipocalin"/>
    <property type="match status" value="1"/>
</dbReference>
<keyword evidence="3" id="KW-0964">Secreted</keyword>
<evidence type="ECO:0000256" key="4">
    <source>
        <dbReference type="ARBA" id="ARBA00022743"/>
    </source>
</evidence>
<dbReference type="AlphaFoldDB" id="A0A4X2KJV5"/>
<evidence type="ECO:0000256" key="5">
    <source>
        <dbReference type="ARBA" id="ARBA00023157"/>
    </source>
</evidence>
<comment type="similarity">
    <text evidence="2">Belongs to the calycin superfamily. Lipocalin family.</text>
</comment>
<keyword evidence="4" id="KW-0494">Milk protein</keyword>
<evidence type="ECO:0000256" key="3">
    <source>
        <dbReference type="ARBA" id="ARBA00022525"/>
    </source>
</evidence>
<dbReference type="SUPFAM" id="SSF50814">
    <property type="entry name" value="Lipocalins"/>
    <property type="match status" value="1"/>
</dbReference>
<name>A0A4X2KJV5_VOMUR</name>
<feature type="chain" id="PRO_5021300209" description="Lipocalin/cytosolic fatty-acid binding domain-containing protein" evidence="6">
    <location>
        <begin position="19"/>
        <end position="175"/>
    </location>
</feature>
<keyword evidence="6" id="KW-0732">Signal</keyword>
<reference evidence="8" key="3">
    <citation type="submission" date="2025-09" db="UniProtKB">
        <authorList>
            <consortium name="Ensembl"/>
        </authorList>
    </citation>
    <scope>IDENTIFICATION</scope>
</reference>
<proteinExistence type="inferred from homology"/>
<dbReference type="PANTHER" id="PTHR11430">
    <property type="entry name" value="LIPOCALIN"/>
    <property type="match status" value="1"/>
</dbReference>
<dbReference type="GeneTree" id="ENSGT00950000186241"/>
<feature type="domain" description="Lipocalin/cytosolic fatty-acid binding" evidence="7">
    <location>
        <begin position="35"/>
        <end position="166"/>
    </location>
</feature>
<dbReference type="STRING" id="29139.ENSVURP00010009615"/>
<evidence type="ECO:0000313" key="8">
    <source>
        <dbReference type="Ensembl" id="ENSVURP00010009615.1"/>
    </source>
</evidence>
<evidence type="ECO:0000313" key="9">
    <source>
        <dbReference type="Proteomes" id="UP000314987"/>
    </source>
</evidence>